<evidence type="ECO:0000259" key="2">
    <source>
        <dbReference type="Pfam" id="PF07331"/>
    </source>
</evidence>
<feature type="transmembrane region" description="Helical" evidence="1">
    <location>
        <begin position="44"/>
        <end position="69"/>
    </location>
</feature>
<dbReference type="AlphaFoldDB" id="A0A3S4B1N6"/>
<evidence type="ECO:0000256" key="1">
    <source>
        <dbReference type="SAM" id="Phobius"/>
    </source>
</evidence>
<dbReference type="EMBL" id="UWOC01000011">
    <property type="protein sequence ID" value="VCU06904.1"/>
    <property type="molecule type" value="Genomic_DNA"/>
</dbReference>
<feature type="domain" description="DUF1468" evidence="2">
    <location>
        <begin position="13"/>
        <end position="146"/>
    </location>
</feature>
<comment type="caution">
    <text evidence="3">The sequence shown here is derived from an EMBL/GenBank/DDBJ whole genome shotgun (WGS) entry which is preliminary data.</text>
</comment>
<gene>
    <name evidence="3" type="ORF">RHODGE_RHODGE_00229</name>
</gene>
<feature type="transmembrane region" description="Helical" evidence="1">
    <location>
        <begin position="122"/>
        <end position="141"/>
    </location>
</feature>
<feature type="transmembrane region" description="Helical" evidence="1">
    <location>
        <begin position="12"/>
        <end position="32"/>
    </location>
</feature>
<proteinExistence type="predicted"/>
<name>A0A3S4B1N6_9BRAD</name>
<protein>
    <recommendedName>
        <fullName evidence="2">DUF1468 domain-containing protein</fullName>
    </recommendedName>
</protein>
<organism evidence="3 4">
    <name type="scientific">Rhodoplanes serenus</name>
    <dbReference type="NCBI Taxonomy" id="200615"/>
    <lineage>
        <taxon>Bacteria</taxon>
        <taxon>Pseudomonadati</taxon>
        <taxon>Pseudomonadota</taxon>
        <taxon>Alphaproteobacteria</taxon>
        <taxon>Hyphomicrobiales</taxon>
        <taxon>Nitrobacteraceae</taxon>
        <taxon>Rhodoplanes</taxon>
    </lineage>
</organism>
<keyword evidence="1" id="KW-1133">Transmembrane helix</keyword>
<dbReference type="Pfam" id="PF07331">
    <property type="entry name" value="TctB"/>
    <property type="match status" value="1"/>
</dbReference>
<dbReference type="InterPro" id="IPR009936">
    <property type="entry name" value="DUF1468"/>
</dbReference>
<keyword evidence="4" id="KW-1185">Reference proteome</keyword>
<sequence>MAERRRGDLRDLLFGGFLIAVAGFTAAATWSLRVGTAANMGPGYMPRVVAALVLAFGLFFVIRGAVAAFHPIAPPQPRGVVFILAAVAAFALLVTTAGLMIAAVVTIVIAGFASRETRPLETVLFGGAMAVGAVLLFVQALKLPVPIWPW</sequence>
<feature type="transmembrane region" description="Helical" evidence="1">
    <location>
        <begin position="81"/>
        <end position="110"/>
    </location>
</feature>
<dbReference type="Proteomes" id="UP000289200">
    <property type="component" value="Unassembled WGS sequence"/>
</dbReference>
<dbReference type="RefSeq" id="WP_129607313.1">
    <property type="nucleotide sequence ID" value="NZ_UWOC01000011.1"/>
</dbReference>
<keyword evidence="1" id="KW-0812">Transmembrane</keyword>
<dbReference type="OrthoDB" id="5186924at2"/>
<evidence type="ECO:0000313" key="3">
    <source>
        <dbReference type="EMBL" id="VCU06904.1"/>
    </source>
</evidence>
<keyword evidence="1" id="KW-0472">Membrane</keyword>
<reference evidence="4" key="1">
    <citation type="submission" date="2018-10" db="EMBL/GenBank/DDBJ databases">
        <authorList>
            <person name="Peiro R."/>
            <person name="Begona"/>
            <person name="Cbmso G."/>
            <person name="Lopez M."/>
            <person name="Gonzalez S."/>
            <person name="Sacristan E."/>
            <person name="Castillo E."/>
        </authorList>
    </citation>
    <scope>NUCLEOTIDE SEQUENCE [LARGE SCALE GENOMIC DNA]</scope>
</reference>
<accession>A0A3S4B1N6</accession>
<evidence type="ECO:0000313" key="4">
    <source>
        <dbReference type="Proteomes" id="UP000289200"/>
    </source>
</evidence>